<comment type="caution">
    <text evidence="2">The sequence shown here is derived from an EMBL/GenBank/DDBJ whole genome shotgun (WGS) entry which is preliminary data.</text>
</comment>
<feature type="region of interest" description="Disordered" evidence="1">
    <location>
        <begin position="1"/>
        <end position="22"/>
    </location>
</feature>
<sequence length="63" mass="7201">LVNPPDAAKATTTKDDDADYEENGNVNVELGKYQSENPDKTERFTAILKQFMPDQMGRYESFR</sequence>
<keyword evidence="3" id="KW-1185">Reference proteome</keyword>
<dbReference type="Proteomes" id="UP000824469">
    <property type="component" value="Unassembled WGS sequence"/>
</dbReference>
<evidence type="ECO:0000313" key="2">
    <source>
        <dbReference type="EMBL" id="KAH9327085.1"/>
    </source>
</evidence>
<dbReference type="AlphaFoldDB" id="A0AA38GSG6"/>
<proteinExistence type="predicted"/>
<feature type="non-terminal residue" evidence="2">
    <location>
        <position position="1"/>
    </location>
</feature>
<feature type="compositionally biased region" description="Low complexity" evidence="1">
    <location>
        <begin position="1"/>
        <end position="11"/>
    </location>
</feature>
<protein>
    <submittedName>
        <fullName evidence="2">Uncharacterized protein</fullName>
    </submittedName>
</protein>
<dbReference type="EMBL" id="JAHRHJ020000002">
    <property type="protein sequence ID" value="KAH9327085.1"/>
    <property type="molecule type" value="Genomic_DNA"/>
</dbReference>
<evidence type="ECO:0000256" key="1">
    <source>
        <dbReference type="SAM" id="MobiDB-lite"/>
    </source>
</evidence>
<reference evidence="2 3" key="1">
    <citation type="journal article" date="2021" name="Nat. Plants">
        <title>The Taxus genome provides insights into paclitaxel biosynthesis.</title>
        <authorList>
            <person name="Xiong X."/>
            <person name="Gou J."/>
            <person name="Liao Q."/>
            <person name="Li Y."/>
            <person name="Zhou Q."/>
            <person name="Bi G."/>
            <person name="Li C."/>
            <person name="Du R."/>
            <person name="Wang X."/>
            <person name="Sun T."/>
            <person name="Guo L."/>
            <person name="Liang H."/>
            <person name="Lu P."/>
            <person name="Wu Y."/>
            <person name="Zhang Z."/>
            <person name="Ro D.K."/>
            <person name="Shang Y."/>
            <person name="Huang S."/>
            <person name="Yan J."/>
        </authorList>
    </citation>
    <scope>NUCLEOTIDE SEQUENCE [LARGE SCALE GENOMIC DNA]</scope>
    <source>
        <strain evidence="2">Ta-2019</strain>
    </source>
</reference>
<gene>
    <name evidence="2" type="ORF">KI387_007263</name>
</gene>
<feature type="non-terminal residue" evidence="2">
    <location>
        <position position="63"/>
    </location>
</feature>
<organism evidence="2 3">
    <name type="scientific">Taxus chinensis</name>
    <name type="common">Chinese yew</name>
    <name type="synonym">Taxus wallichiana var. chinensis</name>
    <dbReference type="NCBI Taxonomy" id="29808"/>
    <lineage>
        <taxon>Eukaryota</taxon>
        <taxon>Viridiplantae</taxon>
        <taxon>Streptophyta</taxon>
        <taxon>Embryophyta</taxon>
        <taxon>Tracheophyta</taxon>
        <taxon>Spermatophyta</taxon>
        <taxon>Pinopsida</taxon>
        <taxon>Pinidae</taxon>
        <taxon>Conifers II</taxon>
        <taxon>Cupressales</taxon>
        <taxon>Taxaceae</taxon>
        <taxon>Taxus</taxon>
    </lineage>
</organism>
<name>A0AA38GSG6_TAXCH</name>
<accession>A0AA38GSG6</accession>
<evidence type="ECO:0000313" key="3">
    <source>
        <dbReference type="Proteomes" id="UP000824469"/>
    </source>
</evidence>